<evidence type="ECO:0000259" key="6">
    <source>
        <dbReference type="PROSITE" id="PS51779"/>
    </source>
</evidence>
<organism evidence="7 8">
    <name type="scientific">Coptis chinensis</name>
    <dbReference type="NCBI Taxonomy" id="261450"/>
    <lineage>
        <taxon>Eukaryota</taxon>
        <taxon>Viridiplantae</taxon>
        <taxon>Streptophyta</taxon>
        <taxon>Embryophyta</taxon>
        <taxon>Tracheophyta</taxon>
        <taxon>Spermatophyta</taxon>
        <taxon>Magnoliopsida</taxon>
        <taxon>Ranunculales</taxon>
        <taxon>Ranunculaceae</taxon>
        <taxon>Coptidoideae</taxon>
        <taxon>Coptis</taxon>
    </lineage>
</organism>
<dbReference type="OrthoDB" id="1724197at2759"/>
<comment type="subcellular location">
    <subcellularLocation>
        <location evidence="1">Membrane</location>
    </subcellularLocation>
</comment>
<dbReference type="FunFam" id="3.10.20.310:FF:000016">
    <property type="entry name" value="Outer membrane OMP85 family protein"/>
    <property type="match status" value="1"/>
</dbReference>
<dbReference type="InterPro" id="IPR039910">
    <property type="entry name" value="D15-like"/>
</dbReference>
<dbReference type="Proteomes" id="UP000631114">
    <property type="component" value="Unassembled WGS sequence"/>
</dbReference>
<dbReference type="PROSITE" id="PS51779">
    <property type="entry name" value="POTRA"/>
    <property type="match status" value="1"/>
</dbReference>
<evidence type="ECO:0000256" key="1">
    <source>
        <dbReference type="ARBA" id="ARBA00004370"/>
    </source>
</evidence>
<keyword evidence="2" id="KW-1134">Transmembrane beta strand</keyword>
<evidence type="ECO:0000313" key="8">
    <source>
        <dbReference type="Proteomes" id="UP000631114"/>
    </source>
</evidence>
<dbReference type="InterPro" id="IPR034746">
    <property type="entry name" value="POTRA"/>
</dbReference>
<protein>
    <recommendedName>
        <fullName evidence="6">POTRA domain-containing protein</fullName>
    </recommendedName>
</protein>
<comment type="caution">
    <text evidence="7">The sequence shown here is derived from an EMBL/GenBank/DDBJ whole genome shotgun (WGS) entry which is preliminary data.</text>
</comment>
<dbReference type="Gene3D" id="3.10.20.310">
    <property type="entry name" value="membrane protein fhac"/>
    <property type="match status" value="1"/>
</dbReference>
<keyword evidence="8" id="KW-1185">Reference proteome</keyword>
<dbReference type="GO" id="GO:0019867">
    <property type="term" value="C:outer membrane"/>
    <property type="evidence" value="ECO:0007669"/>
    <property type="project" value="InterPro"/>
</dbReference>
<dbReference type="Pfam" id="PF07244">
    <property type="entry name" value="POTRA"/>
    <property type="match status" value="1"/>
</dbReference>
<feature type="domain" description="POTRA" evidence="6">
    <location>
        <begin position="75"/>
        <end position="151"/>
    </location>
</feature>
<reference evidence="7 8" key="1">
    <citation type="submission" date="2020-10" db="EMBL/GenBank/DDBJ databases">
        <title>The Coptis chinensis genome and diversification of protoberbering-type alkaloids.</title>
        <authorList>
            <person name="Wang B."/>
            <person name="Shu S."/>
            <person name="Song C."/>
            <person name="Liu Y."/>
        </authorList>
    </citation>
    <scope>NUCLEOTIDE SEQUENCE [LARGE SCALE GENOMIC DNA]</scope>
    <source>
        <strain evidence="7">HL-2020</strain>
        <tissue evidence="7">Leaf</tissue>
    </source>
</reference>
<dbReference type="InterPro" id="IPR010827">
    <property type="entry name" value="BamA/TamA_POTRA"/>
</dbReference>
<sequence>MADSVSENQNPKTKKDKNQENDNNTIEEEDDDVIDDDIEENEGEEDKLSKIVRKITERNNFVYLMNILSKEKVNLRVHDIIIKGNKKTKDPLLESEVESLKTATTLQELLLAAALVNSRLRNLDIFSSVNITLDSGPLPGTANVIIEVDEKNIFSYFLGYLFSKPERGRGCWSSLDSGPLPGTANVTIEVEEKNIFSYFLGYLFSKPEGLLSSLDSGPLPGTANVTIEVDEKNIFSYFLGYLFSKPEGLLSSLDSGPLPGTANVTIEVEEKISSVTS</sequence>
<evidence type="ECO:0000256" key="3">
    <source>
        <dbReference type="ARBA" id="ARBA00022692"/>
    </source>
</evidence>
<dbReference type="EMBL" id="JADFTS010000004">
    <property type="protein sequence ID" value="KAF9608325.1"/>
    <property type="molecule type" value="Genomic_DNA"/>
</dbReference>
<keyword evidence="4" id="KW-0472">Membrane</keyword>
<feature type="region of interest" description="Disordered" evidence="5">
    <location>
        <begin position="1"/>
        <end position="46"/>
    </location>
</feature>
<feature type="compositionally biased region" description="Acidic residues" evidence="5">
    <location>
        <begin position="25"/>
        <end position="45"/>
    </location>
</feature>
<evidence type="ECO:0000313" key="7">
    <source>
        <dbReference type="EMBL" id="KAF9608325.1"/>
    </source>
</evidence>
<dbReference type="AlphaFoldDB" id="A0A835HY75"/>
<feature type="compositionally biased region" description="Polar residues" evidence="5">
    <location>
        <begin position="1"/>
        <end position="11"/>
    </location>
</feature>
<dbReference type="PANTHER" id="PTHR12815:SF18">
    <property type="entry name" value="SORTING AND ASSEMBLY MACHINERY COMPONENT 50 HOMOLOG"/>
    <property type="match status" value="1"/>
</dbReference>
<accession>A0A835HY75</accession>
<dbReference type="PANTHER" id="PTHR12815">
    <property type="entry name" value="SORTING AND ASSEMBLY MACHINERY SAMM50 PROTEIN FAMILY MEMBER"/>
    <property type="match status" value="1"/>
</dbReference>
<evidence type="ECO:0000256" key="4">
    <source>
        <dbReference type="ARBA" id="ARBA00023136"/>
    </source>
</evidence>
<proteinExistence type="predicted"/>
<gene>
    <name evidence="7" type="ORF">IFM89_009015</name>
</gene>
<name>A0A835HY75_9MAGN</name>
<evidence type="ECO:0000256" key="2">
    <source>
        <dbReference type="ARBA" id="ARBA00022452"/>
    </source>
</evidence>
<keyword evidence="3" id="KW-0812">Transmembrane</keyword>
<evidence type="ECO:0000256" key="5">
    <source>
        <dbReference type="SAM" id="MobiDB-lite"/>
    </source>
</evidence>